<keyword evidence="4" id="KW-0408">Iron</keyword>
<evidence type="ECO:0000256" key="1">
    <source>
        <dbReference type="ARBA" id="ARBA00001962"/>
    </source>
</evidence>
<dbReference type="GO" id="GO:0051213">
    <property type="term" value="F:dioxygenase activity"/>
    <property type="evidence" value="ECO:0007669"/>
    <property type="project" value="UniProtKB-KW"/>
</dbReference>
<evidence type="ECO:0000256" key="4">
    <source>
        <dbReference type="ARBA" id="ARBA00023004"/>
    </source>
</evidence>
<dbReference type="SUPFAM" id="SSF51197">
    <property type="entry name" value="Clavaminate synthase-like"/>
    <property type="match status" value="1"/>
</dbReference>
<reference evidence="5" key="1">
    <citation type="journal article" date="2021" name="Nat. Commun.">
        <title>Genetic determinants of endophytism in the Arabidopsis root mycobiome.</title>
        <authorList>
            <person name="Mesny F."/>
            <person name="Miyauchi S."/>
            <person name="Thiergart T."/>
            <person name="Pickel B."/>
            <person name="Atanasova L."/>
            <person name="Karlsson M."/>
            <person name="Huettel B."/>
            <person name="Barry K.W."/>
            <person name="Haridas S."/>
            <person name="Chen C."/>
            <person name="Bauer D."/>
            <person name="Andreopoulos W."/>
            <person name="Pangilinan J."/>
            <person name="LaButti K."/>
            <person name="Riley R."/>
            <person name="Lipzen A."/>
            <person name="Clum A."/>
            <person name="Drula E."/>
            <person name="Henrissat B."/>
            <person name="Kohler A."/>
            <person name="Grigoriev I.V."/>
            <person name="Martin F.M."/>
            <person name="Hacquard S."/>
        </authorList>
    </citation>
    <scope>NUCLEOTIDE SEQUENCE</scope>
    <source>
        <strain evidence="5">MPI-CAGE-AT-0147</strain>
    </source>
</reference>
<comment type="similarity">
    <text evidence="2">Belongs to the PhyH family.</text>
</comment>
<dbReference type="AlphaFoldDB" id="A0A9P9ERJ5"/>
<keyword evidence="5" id="KW-0223">Dioxygenase</keyword>
<evidence type="ECO:0000256" key="3">
    <source>
        <dbReference type="ARBA" id="ARBA00022723"/>
    </source>
</evidence>
<dbReference type="PANTHER" id="PTHR20883">
    <property type="entry name" value="PHYTANOYL-COA DIOXYGENASE DOMAIN CONTAINING 1"/>
    <property type="match status" value="1"/>
</dbReference>
<dbReference type="Gene3D" id="2.60.120.620">
    <property type="entry name" value="q2cbj1_9rhob like domain"/>
    <property type="match status" value="1"/>
</dbReference>
<comment type="cofactor">
    <cofactor evidence="1">
        <name>Fe cation</name>
        <dbReference type="ChEBI" id="CHEBI:24875"/>
    </cofactor>
</comment>
<sequence length="302" mass="33884">MLYQPDEPRNNAIINNQVGADQRLFRKPAGPEVQELINSVIKHGYVIMEKIFTHAEVDEAIQELRRLADDAGTAGPASAGGRNKFEGFRTKRIYALLNKSRVFDKFATSPKAMALNDYFLDLGWLLNTFHSISIQPGEEPQTQHHDDGHVTLPRPHRPLGTAIMVSLDAYTETNGSTIVVPESHEWGADRVLSPSEAIPVVMPKGSVVCFLGTLWHGGGQNMSDVERRALTVQYCQPWIRPFENQFLAVDFEKLPQIPKQLVDMMGYLVSAPFVGYVDGKSPLRAVEKHLQRREMKNLVARL</sequence>
<dbReference type="EMBL" id="JAGMUV010000010">
    <property type="protein sequence ID" value="KAH7141933.1"/>
    <property type="molecule type" value="Genomic_DNA"/>
</dbReference>
<evidence type="ECO:0000313" key="6">
    <source>
        <dbReference type="Proteomes" id="UP000738349"/>
    </source>
</evidence>
<keyword evidence="5" id="KW-0560">Oxidoreductase</keyword>
<dbReference type="PANTHER" id="PTHR20883:SF15">
    <property type="entry name" value="PHYTANOYL-COA DIOXYGENASE DOMAIN-CONTAINING PROTEIN 1"/>
    <property type="match status" value="1"/>
</dbReference>
<evidence type="ECO:0000256" key="2">
    <source>
        <dbReference type="ARBA" id="ARBA00005830"/>
    </source>
</evidence>
<evidence type="ECO:0000313" key="5">
    <source>
        <dbReference type="EMBL" id="KAH7141933.1"/>
    </source>
</evidence>
<dbReference type="OrthoDB" id="445007at2759"/>
<dbReference type="InterPro" id="IPR008775">
    <property type="entry name" value="Phytyl_CoA_dOase-like"/>
</dbReference>
<name>A0A9P9ERJ5_9HYPO</name>
<dbReference type="Proteomes" id="UP000738349">
    <property type="component" value="Unassembled WGS sequence"/>
</dbReference>
<keyword evidence="6" id="KW-1185">Reference proteome</keyword>
<keyword evidence="3" id="KW-0479">Metal-binding</keyword>
<proteinExistence type="inferred from homology"/>
<protein>
    <submittedName>
        <fullName evidence="5">Phytanoyl-CoA dioxygenase family protein</fullName>
    </submittedName>
</protein>
<dbReference type="Pfam" id="PF05721">
    <property type="entry name" value="PhyH"/>
    <property type="match status" value="1"/>
</dbReference>
<accession>A0A9P9ERJ5</accession>
<comment type="caution">
    <text evidence="5">The sequence shown here is derived from an EMBL/GenBank/DDBJ whole genome shotgun (WGS) entry which is preliminary data.</text>
</comment>
<organism evidence="5 6">
    <name type="scientific">Dactylonectria macrodidyma</name>
    <dbReference type="NCBI Taxonomy" id="307937"/>
    <lineage>
        <taxon>Eukaryota</taxon>
        <taxon>Fungi</taxon>
        <taxon>Dikarya</taxon>
        <taxon>Ascomycota</taxon>
        <taxon>Pezizomycotina</taxon>
        <taxon>Sordariomycetes</taxon>
        <taxon>Hypocreomycetidae</taxon>
        <taxon>Hypocreales</taxon>
        <taxon>Nectriaceae</taxon>
        <taxon>Dactylonectria</taxon>
    </lineage>
</organism>
<dbReference type="GO" id="GO:0046872">
    <property type="term" value="F:metal ion binding"/>
    <property type="evidence" value="ECO:0007669"/>
    <property type="project" value="UniProtKB-KW"/>
</dbReference>
<gene>
    <name evidence="5" type="ORF">EDB81DRAFT_653888</name>
</gene>